<feature type="non-terminal residue" evidence="2">
    <location>
        <position position="1"/>
    </location>
</feature>
<proteinExistence type="predicted"/>
<feature type="compositionally biased region" description="Low complexity" evidence="1">
    <location>
        <begin position="164"/>
        <end position="180"/>
    </location>
</feature>
<dbReference type="InterPro" id="IPR021454">
    <property type="entry name" value="DUF3105"/>
</dbReference>
<organism evidence="2">
    <name type="scientific">marine sediment metagenome</name>
    <dbReference type="NCBI Taxonomy" id="412755"/>
    <lineage>
        <taxon>unclassified sequences</taxon>
        <taxon>metagenomes</taxon>
        <taxon>ecological metagenomes</taxon>
    </lineage>
</organism>
<evidence type="ECO:0000256" key="1">
    <source>
        <dbReference type="SAM" id="MobiDB-lite"/>
    </source>
</evidence>
<evidence type="ECO:0008006" key="3">
    <source>
        <dbReference type="Google" id="ProtNLM"/>
    </source>
</evidence>
<sequence length="288" mass="31195">VLIFGALGVLAVVVVVVLLSSGGESRPDYPYTVQTLEDLGREHLTPGQTYDFYNSDPPTTGPHAPAPAEWGVHDLPVAKEVLPHNMEHGGVVVLYDCSAGEAPLDDAGCQTLRDQLAAVTEENVADGKLVLMTPYSGMEQPIALTAWITLDAFDEFDGSRCRRSSSPTSGGSIRRGSSVRDQAFSGRPRQPGPGVDGGVPALVPKYHLPHVLDIPGIVGAYRSDWTRGKANWTALYEFDSEDSIQPALASPQAQVARLDWERWLPHVSELTVEVYASLTPLPTYHHYN</sequence>
<gene>
    <name evidence="2" type="ORF">LCGC14_2954440</name>
</gene>
<feature type="region of interest" description="Disordered" evidence="1">
    <location>
        <begin position="159"/>
        <end position="198"/>
    </location>
</feature>
<protein>
    <recommendedName>
        <fullName evidence="3">DUF3105 domain-containing protein</fullName>
    </recommendedName>
</protein>
<name>A0A0F8XDZ3_9ZZZZ</name>
<evidence type="ECO:0000313" key="2">
    <source>
        <dbReference type="EMBL" id="KKK67402.1"/>
    </source>
</evidence>
<accession>A0A0F8XDZ3</accession>
<dbReference type="EMBL" id="LAZR01059630">
    <property type="protein sequence ID" value="KKK67402.1"/>
    <property type="molecule type" value="Genomic_DNA"/>
</dbReference>
<comment type="caution">
    <text evidence="2">The sequence shown here is derived from an EMBL/GenBank/DDBJ whole genome shotgun (WGS) entry which is preliminary data.</text>
</comment>
<dbReference type="AlphaFoldDB" id="A0A0F8XDZ3"/>
<reference evidence="2" key="1">
    <citation type="journal article" date="2015" name="Nature">
        <title>Complex archaea that bridge the gap between prokaryotes and eukaryotes.</title>
        <authorList>
            <person name="Spang A."/>
            <person name="Saw J.H."/>
            <person name="Jorgensen S.L."/>
            <person name="Zaremba-Niedzwiedzka K."/>
            <person name="Martijn J."/>
            <person name="Lind A.E."/>
            <person name="van Eijk R."/>
            <person name="Schleper C."/>
            <person name="Guy L."/>
            <person name="Ettema T.J."/>
        </authorList>
    </citation>
    <scope>NUCLEOTIDE SEQUENCE</scope>
</reference>
<dbReference type="Pfam" id="PF11303">
    <property type="entry name" value="DUF3105"/>
    <property type="match status" value="1"/>
</dbReference>